<protein>
    <submittedName>
        <fullName evidence="1">Uncharacterized protein</fullName>
    </submittedName>
</protein>
<comment type="caution">
    <text evidence="1">The sequence shown here is derived from an EMBL/GenBank/DDBJ whole genome shotgun (WGS) entry which is preliminary data.</text>
</comment>
<sequence length="78" mass="9044">MRASLTKTTRDILTRFSTRQTRRKSNHVTREDGCVLSLPFWTKTRHQAALLHETVDVFEASRPKIIMVYSNMSTLLHG</sequence>
<dbReference type="EMBL" id="DAKRPA010000055">
    <property type="protein sequence ID" value="DBA00956.1"/>
    <property type="molecule type" value="Genomic_DNA"/>
</dbReference>
<keyword evidence="2" id="KW-1185">Reference proteome</keyword>
<organism evidence="1 2">
    <name type="scientific">Lagenidium giganteum</name>
    <dbReference type="NCBI Taxonomy" id="4803"/>
    <lineage>
        <taxon>Eukaryota</taxon>
        <taxon>Sar</taxon>
        <taxon>Stramenopiles</taxon>
        <taxon>Oomycota</taxon>
        <taxon>Peronosporomycetes</taxon>
        <taxon>Pythiales</taxon>
        <taxon>Pythiaceae</taxon>
    </lineage>
</organism>
<name>A0AAV2Z0U8_9STRA</name>
<gene>
    <name evidence="1" type="ORF">N0F65_006217</name>
</gene>
<evidence type="ECO:0000313" key="2">
    <source>
        <dbReference type="Proteomes" id="UP001146120"/>
    </source>
</evidence>
<evidence type="ECO:0000313" key="1">
    <source>
        <dbReference type="EMBL" id="DBA00956.1"/>
    </source>
</evidence>
<reference evidence="1" key="2">
    <citation type="journal article" date="2023" name="Microbiol Resour">
        <title>Decontamination and Annotation of the Draft Genome Sequence of the Oomycete Lagenidium giganteum ARSEF 373.</title>
        <authorList>
            <person name="Morgan W.R."/>
            <person name="Tartar A."/>
        </authorList>
    </citation>
    <scope>NUCLEOTIDE SEQUENCE</scope>
    <source>
        <strain evidence="1">ARSEF 373</strain>
    </source>
</reference>
<dbReference type="AlphaFoldDB" id="A0AAV2Z0U8"/>
<proteinExistence type="predicted"/>
<accession>A0AAV2Z0U8</accession>
<reference evidence="1" key="1">
    <citation type="submission" date="2022-11" db="EMBL/GenBank/DDBJ databases">
        <authorList>
            <person name="Morgan W.R."/>
            <person name="Tartar A."/>
        </authorList>
    </citation>
    <scope>NUCLEOTIDE SEQUENCE</scope>
    <source>
        <strain evidence="1">ARSEF 373</strain>
    </source>
</reference>
<dbReference type="Proteomes" id="UP001146120">
    <property type="component" value="Unassembled WGS sequence"/>
</dbReference>